<feature type="transmembrane region" description="Helical" evidence="2">
    <location>
        <begin position="12"/>
        <end position="37"/>
    </location>
</feature>
<evidence type="ECO:0000256" key="1">
    <source>
        <dbReference type="SAM" id="MobiDB-lite"/>
    </source>
</evidence>
<dbReference type="PANTHER" id="PTHR34964">
    <property type="entry name" value="MEMBRANE LIPOPROTEIN-RELATED"/>
    <property type="match status" value="1"/>
</dbReference>
<keyword evidence="4" id="KW-1185">Reference proteome</keyword>
<gene>
    <name evidence="3" type="ORF">SADUNF_Sadunf07G0088800</name>
</gene>
<dbReference type="OrthoDB" id="784693at2759"/>
<name>A0A835K1A2_9ROSI</name>
<accession>A0A835K1A2</accession>
<protein>
    <submittedName>
        <fullName evidence="3">Uncharacterized protein</fullName>
    </submittedName>
</protein>
<feature type="region of interest" description="Disordered" evidence="1">
    <location>
        <begin position="60"/>
        <end position="79"/>
    </location>
</feature>
<keyword evidence="2" id="KW-1133">Transmembrane helix</keyword>
<dbReference type="PANTHER" id="PTHR34964:SF1">
    <property type="entry name" value="MEMBRANE LIPOPROTEIN"/>
    <property type="match status" value="1"/>
</dbReference>
<sequence>MPVEDPTSGRVFIWLISFFLFITIAAGGSLLLMYVLLPADPSRAWFPVAGGHPKVFNTTGNAATGNEPGNIENPGADGRQDDLEGPMVMVEKNDSGDNGNTAIKRNLSASNSINMSFSHDFKRTEPVICYIEVPDSRYYEHKEMLRKRNKPFIGDYRTEFKLKIGWKLKKRVDFKESKQTPDSLSILSSPHLRWIDTDPTERSPSSKHIELKYKGCLEYFSTDETKSIHGWECFCGCKFAAHSFIIHGRGSTSHQHRMY</sequence>
<proteinExistence type="predicted"/>
<evidence type="ECO:0000313" key="4">
    <source>
        <dbReference type="Proteomes" id="UP000657918"/>
    </source>
</evidence>
<keyword evidence="2" id="KW-0472">Membrane</keyword>
<comment type="caution">
    <text evidence="3">The sequence shown here is derived from an EMBL/GenBank/DDBJ whole genome shotgun (WGS) entry which is preliminary data.</text>
</comment>
<dbReference type="EMBL" id="JADGMS010000007">
    <property type="protein sequence ID" value="KAF9678942.1"/>
    <property type="molecule type" value="Genomic_DNA"/>
</dbReference>
<reference evidence="3 4" key="1">
    <citation type="submission" date="2020-10" db="EMBL/GenBank/DDBJ databases">
        <title>Plant Genome Project.</title>
        <authorList>
            <person name="Zhang R.-G."/>
        </authorList>
    </citation>
    <scope>NUCLEOTIDE SEQUENCE [LARGE SCALE GENOMIC DNA]</scope>
    <source>
        <strain evidence="3">FAFU-HL-1</strain>
        <tissue evidence="3">Leaf</tissue>
    </source>
</reference>
<organism evidence="3 4">
    <name type="scientific">Salix dunnii</name>
    <dbReference type="NCBI Taxonomy" id="1413687"/>
    <lineage>
        <taxon>Eukaryota</taxon>
        <taxon>Viridiplantae</taxon>
        <taxon>Streptophyta</taxon>
        <taxon>Embryophyta</taxon>
        <taxon>Tracheophyta</taxon>
        <taxon>Spermatophyta</taxon>
        <taxon>Magnoliopsida</taxon>
        <taxon>eudicotyledons</taxon>
        <taxon>Gunneridae</taxon>
        <taxon>Pentapetalae</taxon>
        <taxon>rosids</taxon>
        <taxon>fabids</taxon>
        <taxon>Malpighiales</taxon>
        <taxon>Salicaceae</taxon>
        <taxon>Saliceae</taxon>
        <taxon>Salix</taxon>
    </lineage>
</organism>
<keyword evidence="2" id="KW-0812">Transmembrane</keyword>
<evidence type="ECO:0000256" key="2">
    <source>
        <dbReference type="SAM" id="Phobius"/>
    </source>
</evidence>
<dbReference type="AlphaFoldDB" id="A0A835K1A2"/>
<evidence type="ECO:0000313" key="3">
    <source>
        <dbReference type="EMBL" id="KAF9678942.1"/>
    </source>
</evidence>
<dbReference type="Proteomes" id="UP000657918">
    <property type="component" value="Unassembled WGS sequence"/>
</dbReference>